<reference evidence="8 9" key="1">
    <citation type="journal article" date="2019" name="Genome Biol. Evol.">
        <title>Insights into the evolution of the New World diploid cottons (Gossypium, subgenus Houzingenia) based on genome sequencing.</title>
        <authorList>
            <person name="Grover C.E."/>
            <person name="Arick M.A. 2nd"/>
            <person name="Thrash A."/>
            <person name="Conover J.L."/>
            <person name="Sanders W.S."/>
            <person name="Peterson D.G."/>
            <person name="Frelichowski J.E."/>
            <person name="Scheffler J.A."/>
            <person name="Scheffler B.E."/>
            <person name="Wendel J.F."/>
        </authorList>
    </citation>
    <scope>NUCLEOTIDE SEQUENCE [LARGE SCALE GENOMIC DNA]</scope>
    <source>
        <strain evidence="8">157</strain>
        <tissue evidence="8">Leaf</tissue>
    </source>
</reference>
<sequence length="77" mass="8913">ISGNFYHHYLLSKLRTKGDKEYKIPKGGLFELVICPHYLFEILEFLGISLISQTLYSFSVTLGSALYLMCRSYVTRK</sequence>
<evidence type="ECO:0000256" key="6">
    <source>
        <dbReference type="SAM" id="Phobius"/>
    </source>
</evidence>
<accession>A0A7J8N2U8</accession>
<feature type="non-terminal residue" evidence="8">
    <location>
        <position position="77"/>
    </location>
</feature>
<name>A0A7J8N2U8_9ROSI</name>
<keyword evidence="9" id="KW-1185">Reference proteome</keyword>
<evidence type="ECO:0000256" key="2">
    <source>
        <dbReference type="ARBA" id="ARBA00007742"/>
    </source>
</evidence>
<evidence type="ECO:0000256" key="1">
    <source>
        <dbReference type="ARBA" id="ARBA00004141"/>
    </source>
</evidence>
<evidence type="ECO:0000256" key="4">
    <source>
        <dbReference type="ARBA" id="ARBA00022989"/>
    </source>
</evidence>
<organism evidence="8 9">
    <name type="scientific">Gossypium lobatum</name>
    <dbReference type="NCBI Taxonomy" id="34289"/>
    <lineage>
        <taxon>Eukaryota</taxon>
        <taxon>Viridiplantae</taxon>
        <taxon>Streptophyta</taxon>
        <taxon>Embryophyta</taxon>
        <taxon>Tracheophyta</taxon>
        <taxon>Spermatophyta</taxon>
        <taxon>Magnoliopsida</taxon>
        <taxon>eudicotyledons</taxon>
        <taxon>Gunneridae</taxon>
        <taxon>Pentapetalae</taxon>
        <taxon>rosids</taxon>
        <taxon>malvids</taxon>
        <taxon>Malvales</taxon>
        <taxon>Malvaceae</taxon>
        <taxon>Malvoideae</taxon>
        <taxon>Gossypium</taxon>
    </lineage>
</organism>
<proteinExistence type="inferred from homology"/>
<dbReference type="PANTHER" id="PTHR10556">
    <property type="entry name" value="3-OXO-5-ALPHA-STEROID 4-DEHYDROGENASE"/>
    <property type="match status" value="1"/>
</dbReference>
<feature type="domain" description="3-oxo-5-alpha-steroid 4-dehydrogenase C-terminal" evidence="7">
    <location>
        <begin position="4"/>
        <end position="69"/>
    </location>
</feature>
<evidence type="ECO:0000313" key="8">
    <source>
        <dbReference type="EMBL" id="MBA0571140.1"/>
    </source>
</evidence>
<comment type="caution">
    <text evidence="8">The sequence shown here is derived from an EMBL/GenBank/DDBJ whole genome shotgun (WGS) entry which is preliminary data.</text>
</comment>
<dbReference type="PANTHER" id="PTHR10556:SF51">
    <property type="entry name" value="STEROID 5-ALPHA-REDUCTASE DET2-LIKE"/>
    <property type="match status" value="1"/>
</dbReference>
<evidence type="ECO:0000256" key="5">
    <source>
        <dbReference type="ARBA" id="ARBA00023136"/>
    </source>
</evidence>
<gene>
    <name evidence="8" type="ORF">Golob_004730</name>
</gene>
<dbReference type="GO" id="GO:0016627">
    <property type="term" value="F:oxidoreductase activity, acting on the CH-CH group of donors"/>
    <property type="evidence" value="ECO:0007669"/>
    <property type="project" value="InterPro"/>
</dbReference>
<dbReference type="PROSITE" id="PS50244">
    <property type="entry name" value="S5A_REDUCTASE"/>
    <property type="match status" value="1"/>
</dbReference>
<feature type="transmembrane region" description="Helical" evidence="6">
    <location>
        <begin position="46"/>
        <end position="69"/>
    </location>
</feature>
<dbReference type="EMBL" id="JABEZX010000011">
    <property type="protein sequence ID" value="MBA0571140.1"/>
    <property type="molecule type" value="Genomic_DNA"/>
</dbReference>
<comment type="similarity">
    <text evidence="2">Belongs to the steroid 5-alpha reductase family.</text>
</comment>
<evidence type="ECO:0000313" key="9">
    <source>
        <dbReference type="Proteomes" id="UP000593572"/>
    </source>
</evidence>
<dbReference type="AlphaFoldDB" id="A0A7J8N2U8"/>
<keyword evidence="4 6" id="KW-1133">Transmembrane helix</keyword>
<evidence type="ECO:0000256" key="3">
    <source>
        <dbReference type="ARBA" id="ARBA00022692"/>
    </source>
</evidence>
<feature type="non-terminal residue" evidence="8">
    <location>
        <position position="1"/>
    </location>
</feature>
<dbReference type="InterPro" id="IPR001104">
    <property type="entry name" value="3-oxo-5_a-steroid_4-DH_C"/>
</dbReference>
<keyword evidence="3 6" id="KW-0812">Transmembrane</keyword>
<dbReference type="GO" id="GO:0016020">
    <property type="term" value="C:membrane"/>
    <property type="evidence" value="ECO:0007669"/>
    <property type="project" value="UniProtKB-SubCell"/>
</dbReference>
<dbReference type="InterPro" id="IPR039357">
    <property type="entry name" value="SRD5A/TECR"/>
</dbReference>
<evidence type="ECO:0000259" key="7">
    <source>
        <dbReference type="Pfam" id="PF02544"/>
    </source>
</evidence>
<keyword evidence="5 6" id="KW-0472">Membrane</keyword>
<comment type="subcellular location">
    <subcellularLocation>
        <location evidence="1">Membrane</location>
        <topology evidence="1">Multi-pass membrane protein</topology>
    </subcellularLocation>
</comment>
<dbReference type="Pfam" id="PF02544">
    <property type="entry name" value="Steroid_dh"/>
    <property type="match status" value="1"/>
</dbReference>
<dbReference type="Proteomes" id="UP000593572">
    <property type="component" value="Unassembled WGS sequence"/>
</dbReference>
<dbReference type="GO" id="GO:0006629">
    <property type="term" value="P:lipid metabolic process"/>
    <property type="evidence" value="ECO:0007669"/>
    <property type="project" value="InterPro"/>
</dbReference>
<protein>
    <recommendedName>
        <fullName evidence="7">3-oxo-5-alpha-steroid 4-dehydrogenase C-terminal domain-containing protein</fullName>
    </recommendedName>
</protein>